<organism evidence="18 19">
    <name type="scientific">Prevotella bivia</name>
    <dbReference type="NCBI Taxonomy" id="28125"/>
    <lineage>
        <taxon>Bacteria</taxon>
        <taxon>Pseudomonadati</taxon>
        <taxon>Bacteroidota</taxon>
        <taxon>Bacteroidia</taxon>
        <taxon>Bacteroidales</taxon>
        <taxon>Prevotellaceae</taxon>
        <taxon>Prevotella</taxon>
    </lineage>
</organism>
<evidence type="ECO:0000259" key="16">
    <source>
        <dbReference type="Pfam" id="PF02563"/>
    </source>
</evidence>
<evidence type="ECO:0000256" key="14">
    <source>
        <dbReference type="ARBA" id="ARBA00023288"/>
    </source>
</evidence>
<dbReference type="PANTHER" id="PTHR33619">
    <property type="entry name" value="POLYSACCHARIDE EXPORT PROTEIN GFCE-RELATED"/>
    <property type="match status" value="1"/>
</dbReference>
<keyword evidence="13" id="KW-0998">Cell outer membrane</keyword>
<keyword evidence="4" id="KW-1134">Transmembrane beta strand</keyword>
<gene>
    <name evidence="18" type="ORF">HMPREF3202_01217</name>
</gene>
<evidence type="ECO:0000256" key="10">
    <source>
        <dbReference type="ARBA" id="ARBA00023114"/>
    </source>
</evidence>
<dbReference type="EMBL" id="LTAG01000050">
    <property type="protein sequence ID" value="KXO17309.1"/>
    <property type="molecule type" value="Genomic_DNA"/>
</dbReference>
<dbReference type="GO" id="GO:0015159">
    <property type="term" value="F:polysaccharide transmembrane transporter activity"/>
    <property type="evidence" value="ECO:0007669"/>
    <property type="project" value="InterPro"/>
</dbReference>
<evidence type="ECO:0000256" key="3">
    <source>
        <dbReference type="ARBA" id="ARBA00022448"/>
    </source>
</evidence>
<dbReference type="GO" id="GO:0009279">
    <property type="term" value="C:cell outer membrane"/>
    <property type="evidence" value="ECO:0007669"/>
    <property type="project" value="UniProtKB-SubCell"/>
</dbReference>
<keyword evidence="8" id="KW-0625">Polysaccharide transport</keyword>
<keyword evidence="15" id="KW-1133">Transmembrane helix</keyword>
<dbReference type="InterPro" id="IPR049712">
    <property type="entry name" value="Poly_export"/>
</dbReference>
<keyword evidence="3" id="KW-0813">Transport</keyword>
<evidence type="ECO:0000256" key="5">
    <source>
        <dbReference type="ARBA" id="ARBA00022597"/>
    </source>
</evidence>
<keyword evidence="7" id="KW-0732">Signal</keyword>
<dbReference type="Gene3D" id="3.10.560.10">
    <property type="entry name" value="Outer membrane lipoprotein wza domain like"/>
    <property type="match status" value="1"/>
</dbReference>
<dbReference type="STRING" id="28125.HMPREF3202_01217"/>
<comment type="similarity">
    <text evidence="2">Belongs to the BexD/CtrA/VexA family.</text>
</comment>
<dbReference type="GO" id="GO:0015288">
    <property type="term" value="F:porin activity"/>
    <property type="evidence" value="ECO:0007669"/>
    <property type="project" value="UniProtKB-KW"/>
</dbReference>
<dbReference type="PATRIC" id="fig|28125.4.peg.1207"/>
<keyword evidence="9" id="KW-0406">Ion transport</keyword>
<dbReference type="GO" id="GO:0006811">
    <property type="term" value="P:monoatomic ion transport"/>
    <property type="evidence" value="ECO:0007669"/>
    <property type="project" value="UniProtKB-KW"/>
</dbReference>
<evidence type="ECO:0000256" key="2">
    <source>
        <dbReference type="ARBA" id="ARBA00009450"/>
    </source>
</evidence>
<keyword evidence="14" id="KW-0449">Lipoprotein</keyword>
<evidence type="ECO:0000256" key="1">
    <source>
        <dbReference type="ARBA" id="ARBA00004571"/>
    </source>
</evidence>
<feature type="transmembrane region" description="Helical" evidence="15">
    <location>
        <begin position="252"/>
        <end position="270"/>
    </location>
</feature>
<dbReference type="GO" id="GO:0046930">
    <property type="term" value="C:pore complex"/>
    <property type="evidence" value="ECO:0007669"/>
    <property type="project" value="UniProtKB-KW"/>
</dbReference>
<dbReference type="InterPro" id="IPR054765">
    <property type="entry name" value="SLBB_dom"/>
</dbReference>
<evidence type="ECO:0000313" key="19">
    <source>
        <dbReference type="Proteomes" id="UP000070093"/>
    </source>
</evidence>
<name>A0A137SY53_9BACT</name>
<dbReference type="InterPro" id="IPR003715">
    <property type="entry name" value="Poly_export_N"/>
</dbReference>
<keyword evidence="10" id="KW-0626">Porin</keyword>
<dbReference type="Pfam" id="PF22461">
    <property type="entry name" value="SLBB_2"/>
    <property type="match status" value="1"/>
</dbReference>
<evidence type="ECO:0000259" key="17">
    <source>
        <dbReference type="Pfam" id="PF22461"/>
    </source>
</evidence>
<comment type="caution">
    <text evidence="18">The sequence shown here is derived from an EMBL/GenBank/DDBJ whole genome shotgun (WGS) entry which is preliminary data.</text>
</comment>
<dbReference type="eggNOG" id="COG1596">
    <property type="taxonomic scope" value="Bacteria"/>
</dbReference>
<protein>
    <submittedName>
        <fullName evidence="18">Polysaccharide biosynthesis/export protein</fullName>
    </submittedName>
</protein>
<evidence type="ECO:0000256" key="11">
    <source>
        <dbReference type="ARBA" id="ARBA00023136"/>
    </source>
</evidence>
<sequence length="271" mass="29427">MILVFCTTIKMRKIIYIFIAVVMIAVMASCGSSKGVTYMTNIDSISLTPSKGLYDAKIMPKDLLTIGVYTVNPNASAPFNIDGQQGTGSTTTSTTKGGYLVSNDGFITFPIVGKVHVAGLTKNECEDLLKSKVQPYLARTENPVITVKMASYHVTVTGEVGKPSVIPVATEKINIMEALTQAGDLTLYGRRDNILLIREDATGEKHSVRLNLNDANLINSPYYYLQQNDIVYVEPNKAKAKGSNQGPTSKEWMTYTGFGLGLVTAIIALLR</sequence>
<evidence type="ECO:0000256" key="13">
    <source>
        <dbReference type="ARBA" id="ARBA00023237"/>
    </source>
</evidence>
<evidence type="ECO:0000256" key="4">
    <source>
        <dbReference type="ARBA" id="ARBA00022452"/>
    </source>
</evidence>
<proteinExistence type="inferred from homology"/>
<evidence type="ECO:0000256" key="15">
    <source>
        <dbReference type="SAM" id="Phobius"/>
    </source>
</evidence>
<evidence type="ECO:0000256" key="12">
    <source>
        <dbReference type="ARBA" id="ARBA00023139"/>
    </source>
</evidence>
<dbReference type="PANTHER" id="PTHR33619:SF3">
    <property type="entry name" value="POLYSACCHARIDE EXPORT PROTEIN GFCE-RELATED"/>
    <property type="match status" value="1"/>
</dbReference>
<keyword evidence="11 15" id="KW-0472">Membrane</keyword>
<reference evidence="18 19" key="1">
    <citation type="submission" date="2016-02" db="EMBL/GenBank/DDBJ databases">
        <authorList>
            <person name="Wen L."/>
            <person name="He K."/>
            <person name="Yang H."/>
        </authorList>
    </citation>
    <scope>NUCLEOTIDE SEQUENCE [LARGE SCALE GENOMIC DNA]</scope>
    <source>
        <strain evidence="18 19">GED7880</strain>
    </source>
</reference>
<comment type="subcellular location">
    <subcellularLocation>
        <location evidence="1">Cell outer membrane</location>
        <topology evidence="1">Multi-pass membrane protein</topology>
    </subcellularLocation>
</comment>
<dbReference type="Pfam" id="PF02563">
    <property type="entry name" value="Poly_export"/>
    <property type="match status" value="1"/>
</dbReference>
<accession>A0A137SY53</accession>
<evidence type="ECO:0000256" key="6">
    <source>
        <dbReference type="ARBA" id="ARBA00022692"/>
    </source>
</evidence>
<keyword evidence="6 15" id="KW-0812">Transmembrane</keyword>
<dbReference type="Gene3D" id="3.30.1950.10">
    <property type="entry name" value="wza like domain"/>
    <property type="match status" value="1"/>
</dbReference>
<evidence type="ECO:0000256" key="9">
    <source>
        <dbReference type="ARBA" id="ARBA00023065"/>
    </source>
</evidence>
<evidence type="ECO:0000256" key="8">
    <source>
        <dbReference type="ARBA" id="ARBA00023047"/>
    </source>
</evidence>
<keyword evidence="5" id="KW-0762">Sugar transport</keyword>
<dbReference type="AlphaFoldDB" id="A0A137SY53"/>
<keyword evidence="12" id="KW-0564">Palmitate</keyword>
<feature type="domain" description="SLBB" evidence="17">
    <location>
        <begin position="154"/>
        <end position="233"/>
    </location>
</feature>
<dbReference type="Proteomes" id="UP000070093">
    <property type="component" value="Unassembled WGS sequence"/>
</dbReference>
<feature type="domain" description="Polysaccharide export protein N-terminal" evidence="16">
    <location>
        <begin position="54"/>
        <end position="149"/>
    </location>
</feature>
<evidence type="ECO:0000256" key="7">
    <source>
        <dbReference type="ARBA" id="ARBA00022729"/>
    </source>
</evidence>
<evidence type="ECO:0000313" key="18">
    <source>
        <dbReference type="EMBL" id="KXO17309.1"/>
    </source>
</evidence>